<evidence type="ECO:0000259" key="5">
    <source>
        <dbReference type="PROSITE" id="PS51384"/>
    </source>
</evidence>
<keyword evidence="2" id="KW-0479">Metal-binding</keyword>
<dbReference type="InterPro" id="IPR050415">
    <property type="entry name" value="MRET"/>
</dbReference>
<dbReference type="PROSITE" id="PS00197">
    <property type="entry name" value="2FE2S_FER_1"/>
    <property type="match status" value="1"/>
</dbReference>
<dbReference type="Proteomes" id="UP000648984">
    <property type="component" value="Unassembled WGS sequence"/>
</dbReference>
<dbReference type="PRINTS" id="PR00410">
    <property type="entry name" value="PHEHYDRXLASE"/>
</dbReference>
<dbReference type="InterPro" id="IPR006058">
    <property type="entry name" value="2Fe2S_fd_BS"/>
</dbReference>
<sequence length="341" mass="36731">MPFQISLEPGGQRFSAAEDQTILEAALAAGLVLPYGCRDGACGACKGKLISGEVDLGTVSAGALSDADRAAGMTLFCRAHARSDLVLEARNVSRAGAIPVKKLPCRVQRLTRAAPDVMVIEAKLPASEAFRFHAGQYVDFLLADGRRRSFSIANAPHQGDHMELHVRLVPGGQFTEHVFSGLKERDILRFEGPLGSFGLHEDSARPIVLIAGGTGFAPIKSIIEHALHVGLTRPITLYWGARNRAGLYMDGLARSWESALPDFRYIPVLSEADPADDWHGRSGLVHHAVIEDLPELSAYEVYACGAPAMIDAARRDLIERCGLGADDFFADAFTFASDPAR</sequence>
<dbReference type="PROSITE" id="PS51085">
    <property type="entry name" value="2FE2S_FER_2"/>
    <property type="match status" value="1"/>
</dbReference>
<keyword evidence="2" id="KW-0408">Iron</keyword>
<keyword evidence="7" id="KW-1185">Reference proteome</keyword>
<feature type="domain" description="2Fe-2S ferredoxin-type" evidence="4">
    <location>
        <begin position="3"/>
        <end position="93"/>
    </location>
</feature>
<dbReference type="PANTHER" id="PTHR47354:SF5">
    <property type="entry name" value="PROTEIN RFBI"/>
    <property type="match status" value="1"/>
</dbReference>
<dbReference type="InterPro" id="IPR039261">
    <property type="entry name" value="FNR_nucleotide-bd"/>
</dbReference>
<evidence type="ECO:0000313" key="6">
    <source>
        <dbReference type="EMBL" id="NMG73862.1"/>
    </source>
</evidence>
<protein>
    <submittedName>
        <fullName evidence="6">2Fe-2S iron-sulfur cluster binding domain-containing protein</fullName>
    </submittedName>
</protein>
<proteinExistence type="predicted"/>
<dbReference type="PANTHER" id="PTHR47354">
    <property type="entry name" value="NADH OXIDOREDUCTASE HCR"/>
    <property type="match status" value="1"/>
</dbReference>
<name>A0ABX1Q8Z8_9RHOO</name>
<dbReference type="InterPro" id="IPR012675">
    <property type="entry name" value="Beta-grasp_dom_sf"/>
</dbReference>
<evidence type="ECO:0000259" key="4">
    <source>
        <dbReference type="PROSITE" id="PS51085"/>
    </source>
</evidence>
<dbReference type="InterPro" id="IPR017927">
    <property type="entry name" value="FAD-bd_FR_type"/>
</dbReference>
<comment type="cofactor">
    <cofactor evidence="3">
        <name>[2Fe-2S] cluster</name>
        <dbReference type="ChEBI" id="CHEBI:190135"/>
    </cofactor>
</comment>
<keyword evidence="2" id="KW-0411">Iron-sulfur</keyword>
<evidence type="ECO:0000256" key="1">
    <source>
        <dbReference type="ARBA" id="ARBA00001974"/>
    </source>
</evidence>
<dbReference type="Gene3D" id="3.10.20.30">
    <property type="match status" value="1"/>
</dbReference>
<evidence type="ECO:0000256" key="3">
    <source>
        <dbReference type="ARBA" id="ARBA00034078"/>
    </source>
</evidence>
<dbReference type="InterPro" id="IPR001709">
    <property type="entry name" value="Flavoprot_Pyr_Nucl_cyt_Rdtase"/>
</dbReference>
<dbReference type="Pfam" id="PF00175">
    <property type="entry name" value="NAD_binding_1"/>
    <property type="match status" value="1"/>
</dbReference>
<dbReference type="PROSITE" id="PS51384">
    <property type="entry name" value="FAD_FR"/>
    <property type="match status" value="1"/>
</dbReference>
<dbReference type="SUPFAM" id="SSF52343">
    <property type="entry name" value="Ferredoxin reductase-like, C-terminal NADP-linked domain"/>
    <property type="match status" value="1"/>
</dbReference>
<dbReference type="Gene3D" id="2.40.30.10">
    <property type="entry name" value="Translation factors"/>
    <property type="match status" value="1"/>
</dbReference>
<dbReference type="CDD" id="cd06189">
    <property type="entry name" value="flavin_oxioreductase"/>
    <property type="match status" value="1"/>
</dbReference>
<dbReference type="InterPro" id="IPR001433">
    <property type="entry name" value="OxRdtase_FAD/NAD-bd"/>
</dbReference>
<evidence type="ECO:0000256" key="2">
    <source>
        <dbReference type="ARBA" id="ARBA00022714"/>
    </source>
</evidence>
<dbReference type="InterPro" id="IPR036010">
    <property type="entry name" value="2Fe-2S_ferredoxin-like_sf"/>
</dbReference>
<dbReference type="Pfam" id="PF00111">
    <property type="entry name" value="Fer2"/>
    <property type="match status" value="1"/>
</dbReference>
<comment type="cofactor">
    <cofactor evidence="1">
        <name>FAD</name>
        <dbReference type="ChEBI" id="CHEBI:57692"/>
    </cofactor>
</comment>
<dbReference type="Gene3D" id="3.40.50.80">
    <property type="entry name" value="Nucleotide-binding domain of ferredoxin-NADP reductase (FNR) module"/>
    <property type="match status" value="1"/>
</dbReference>
<dbReference type="PRINTS" id="PR00371">
    <property type="entry name" value="FPNCR"/>
</dbReference>
<dbReference type="SUPFAM" id="SSF54292">
    <property type="entry name" value="2Fe-2S ferredoxin-like"/>
    <property type="match status" value="1"/>
</dbReference>
<feature type="domain" description="FAD-binding FR-type" evidence="5">
    <location>
        <begin position="100"/>
        <end position="200"/>
    </location>
</feature>
<organism evidence="6 7">
    <name type="scientific">Aromatoleum diolicum</name>
    <dbReference type="NCBI Taxonomy" id="75796"/>
    <lineage>
        <taxon>Bacteria</taxon>
        <taxon>Pseudomonadati</taxon>
        <taxon>Pseudomonadota</taxon>
        <taxon>Betaproteobacteria</taxon>
        <taxon>Rhodocyclales</taxon>
        <taxon>Rhodocyclaceae</taxon>
        <taxon>Aromatoleum</taxon>
    </lineage>
</organism>
<dbReference type="InterPro" id="IPR001041">
    <property type="entry name" value="2Fe-2S_ferredoxin-type"/>
</dbReference>
<evidence type="ECO:0000313" key="7">
    <source>
        <dbReference type="Proteomes" id="UP000648984"/>
    </source>
</evidence>
<reference evidence="6 7" key="1">
    <citation type="submission" date="2019-12" db="EMBL/GenBank/DDBJ databases">
        <title>Comparative genomics gives insights into the taxonomy of the Azoarcus-Aromatoleum group and reveals separate origins of nif in the plant-associated Azoarcus and non-plant-associated Aromatoleum sub-groups.</title>
        <authorList>
            <person name="Lafos M."/>
            <person name="Maluk M."/>
            <person name="Batista M."/>
            <person name="Junghare M."/>
            <person name="Carmona M."/>
            <person name="Faoro H."/>
            <person name="Cruz L.M."/>
            <person name="Battistoni F."/>
            <person name="De Souza E."/>
            <person name="Pedrosa F."/>
            <person name="Chen W.-M."/>
            <person name="Poole P.S."/>
            <person name="Dixon R.A."/>
            <person name="James E.K."/>
        </authorList>
    </citation>
    <scope>NUCLEOTIDE SEQUENCE [LARGE SCALE GENOMIC DNA]</scope>
    <source>
        <strain evidence="6 7">22Lin</strain>
    </source>
</reference>
<dbReference type="Pfam" id="PF00970">
    <property type="entry name" value="FAD_binding_6"/>
    <property type="match status" value="1"/>
</dbReference>
<dbReference type="InterPro" id="IPR017938">
    <property type="entry name" value="Riboflavin_synthase-like_b-brl"/>
</dbReference>
<dbReference type="SUPFAM" id="SSF63380">
    <property type="entry name" value="Riboflavin synthase domain-like"/>
    <property type="match status" value="1"/>
</dbReference>
<dbReference type="EMBL" id="WTVQ01000004">
    <property type="protein sequence ID" value="NMG73862.1"/>
    <property type="molecule type" value="Genomic_DNA"/>
</dbReference>
<comment type="caution">
    <text evidence="6">The sequence shown here is derived from an EMBL/GenBank/DDBJ whole genome shotgun (WGS) entry which is preliminary data.</text>
</comment>
<keyword evidence="2" id="KW-0001">2Fe-2S</keyword>
<dbReference type="RefSeq" id="WP_169259011.1">
    <property type="nucleotide sequence ID" value="NZ_WTVQ01000004.1"/>
</dbReference>
<accession>A0ABX1Q8Z8</accession>
<dbReference type="InterPro" id="IPR008333">
    <property type="entry name" value="Cbr1-like_FAD-bd_dom"/>
</dbReference>
<dbReference type="CDD" id="cd00207">
    <property type="entry name" value="fer2"/>
    <property type="match status" value="1"/>
</dbReference>
<gene>
    <name evidence="6" type="ORF">GPA25_03725</name>
</gene>